<dbReference type="RefSeq" id="WP_301759083.1">
    <property type="nucleotide sequence ID" value="NZ_VIGY01000088.1"/>
</dbReference>
<dbReference type="EMBL" id="VIGY01000088">
    <property type="protein sequence ID" value="MDN7081737.1"/>
    <property type="molecule type" value="Genomic_DNA"/>
</dbReference>
<gene>
    <name evidence="1" type="ORF">FLM80_32860</name>
</gene>
<organism evidence="1 2">
    <name type="scientific">Bacillus thuringiensis</name>
    <dbReference type="NCBI Taxonomy" id="1428"/>
    <lineage>
        <taxon>Bacteria</taxon>
        <taxon>Bacillati</taxon>
        <taxon>Bacillota</taxon>
        <taxon>Bacilli</taxon>
        <taxon>Bacillales</taxon>
        <taxon>Bacillaceae</taxon>
        <taxon>Bacillus</taxon>
        <taxon>Bacillus cereus group</taxon>
    </lineage>
</organism>
<accession>A0AAP4QCF9</accession>
<dbReference type="AlphaFoldDB" id="A0AAP4QCF9"/>
<comment type="caution">
    <text evidence="1">The sequence shown here is derived from an EMBL/GenBank/DDBJ whole genome shotgun (WGS) entry which is preliminary data.</text>
</comment>
<reference evidence="1" key="1">
    <citation type="submission" date="2019-07" db="EMBL/GenBank/DDBJ databases">
        <title>Draft Genome Sequence of Bacillus thuringiensis Strain S906, an Isolate Toxic for Coleopteran and Lepidopteran.</title>
        <authorList>
            <person name="Grynberg P."/>
            <person name="Martins E.S."/>
            <person name="Queiroz P.R."/>
            <person name="Togawa R.C."/>
            <person name="Martins N.F."/>
            <person name="Praca L.B."/>
            <person name="Fiuza V."/>
            <person name="Ramos F."/>
            <person name="Silva E."/>
            <person name="Monnerat R.G."/>
        </authorList>
    </citation>
    <scope>NUCLEOTIDE SEQUENCE</scope>
    <source>
        <strain evidence="1">S906</strain>
    </source>
</reference>
<sequence length="204" mass="24112">MGRGPKKQYVKTCTTKDKKMLQAFRNVGYMDEKHLKENLLQADKRIKNFVRDGYIEKCSVYRHNTRSMQTVYRLTNKGKELAQKQYNLKNFYRSCSSRHDLAVADRYFKATEEQRANWLTEQDWKDRMEEHIQNLYNKGEIARASQLQDRLQEHSLSYTDGGYITESGRLVAIEVITKSYGEAEIKAKEEFVQELKADYESVRI</sequence>
<protein>
    <submittedName>
        <fullName evidence="1">Uncharacterized protein</fullName>
    </submittedName>
</protein>
<name>A0AAP4QCF9_BACTU</name>
<evidence type="ECO:0000313" key="2">
    <source>
        <dbReference type="Proteomes" id="UP001168357"/>
    </source>
</evidence>
<proteinExistence type="predicted"/>
<dbReference type="Proteomes" id="UP001168357">
    <property type="component" value="Unassembled WGS sequence"/>
</dbReference>
<evidence type="ECO:0000313" key="1">
    <source>
        <dbReference type="EMBL" id="MDN7081737.1"/>
    </source>
</evidence>